<dbReference type="PANTHER" id="PTHR21237">
    <property type="entry name" value="GRPE PROTEIN"/>
    <property type="match status" value="1"/>
</dbReference>
<dbReference type="GO" id="GO:0042803">
    <property type="term" value="F:protein homodimerization activity"/>
    <property type="evidence" value="ECO:0007669"/>
    <property type="project" value="InterPro"/>
</dbReference>
<evidence type="ECO:0000313" key="8">
    <source>
        <dbReference type="Proteomes" id="UP000714817"/>
    </source>
</evidence>
<protein>
    <recommendedName>
        <fullName evidence="3 4">Protein GrpE</fullName>
    </recommendedName>
    <alternativeName>
        <fullName evidence="3">HSP-70 cofactor</fullName>
    </alternativeName>
</protein>
<evidence type="ECO:0000256" key="3">
    <source>
        <dbReference type="HAMAP-Rule" id="MF_01151"/>
    </source>
</evidence>
<name>A0A955DZQ3_UNCKA</name>
<dbReference type="PROSITE" id="PS01071">
    <property type="entry name" value="GRPE"/>
    <property type="match status" value="1"/>
</dbReference>
<dbReference type="GO" id="GO:0051082">
    <property type="term" value="F:unfolded protein binding"/>
    <property type="evidence" value="ECO:0007669"/>
    <property type="project" value="TreeGrafter"/>
</dbReference>
<dbReference type="PRINTS" id="PR00773">
    <property type="entry name" value="GRPEPROTEIN"/>
</dbReference>
<comment type="function">
    <text evidence="3 4">Participates actively in the response to hyperosmotic and heat shock by preventing the aggregation of stress-denatured proteins, in association with DnaK and GrpE. It is the nucleotide exchange factor for DnaK and may function as a thermosensor. Unfolded proteins bind initially to DnaJ; upon interaction with the DnaJ-bound protein, DnaK hydrolyzes its bound ATP, resulting in the formation of a stable complex. GrpE releases ADP from DnaK; ATP binding to DnaK triggers the release of the substrate protein, thus completing the reaction cycle. Several rounds of ATP-dependent interactions between DnaJ, DnaK and GrpE are required for fully efficient folding.</text>
</comment>
<keyword evidence="2 3" id="KW-0143">Chaperone</keyword>
<reference evidence="7" key="2">
    <citation type="journal article" date="2021" name="Microbiome">
        <title>Successional dynamics and alternative stable states in a saline activated sludge microbial community over 9 years.</title>
        <authorList>
            <person name="Wang Y."/>
            <person name="Ye J."/>
            <person name="Ju F."/>
            <person name="Liu L."/>
            <person name="Boyd J.A."/>
            <person name="Deng Y."/>
            <person name="Parks D.H."/>
            <person name="Jiang X."/>
            <person name="Yin X."/>
            <person name="Woodcroft B.J."/>
            <person name="Tyson G.W."/>
            <person name="Hugenholtz P."/>
            <person name="Polz M.F."/>
            <person name="Zhang T."/>
        </authorList>
    </citation>
    <scope>NUCLEOTIDE SEQUENCE</scope>
    <source>
        <strain evidence="7">HKST-UBA80</strain>
    </source>
</reference>
<dbReference type="CDD" id="cd00446">
    <property type="entry name" value="GrpE"/>
    <property type="match status" value="1"/>
</dbReference>
<dbReference type="SUPFAM" id="SSF51064">
    <property type="entry name" value="Head domain of nucleotide exchange factor GrpE"/>
    <property type="match status" value="1"/>
</dbReference>
<dbReference type="AlphaFoldDB" id="A0A955DZQ3"/>
<comment type="similarity">
    <text evidence="1 3 5">Belongs to the GrpE family.</text>
</comment>
<dbReference type="GO" id="GO:0051087">
    <property type="term" value="F:protein-folding chaperone binding"/>
    <property type="evidence" value="ECO:0007669"/>
    <property type="project" value="InterPro"/>
</dbReference>
<dbReference type="InterPro" id="IPR013805">
    <property type="entry name" value="GrpE_CC"/>
</dbReference>
<dbReference type="SUPFAM" id="SSF58014">
    <property type="entry name" value="Coiled-coil domain of nucleotide exchange factor GrpE"/>
    <property type="match status" value="1"/>
</dbReference>
<evidence type="ECO:0000256" key="2">
    <source>
        <dbReference type="ARBA" id="ARBA00023186"/>
    </source>
</evidence>
<dbReference type="GO" id="GO:0000774">
    <property type="term" value="F:adenyl-nucleotide exchange factor activity"/>
    <property type="evidence" value="ECO:0007669"/>
    <property type="project" value="InterPro"/>
</dbReference>
<evidence type="ECO:0000313" key="7">
    <source>
        <dbReference type="EMBL" id="MCA9301765.1"/>
    </source>
</evidence>
<dbReference type="Pfam" id="PF01025">
    <property type="entry name" value="GrpE"/>
    <property type="match status" value="1"/>
</dbReference>
<dbReference type="InterPro" id="IPR000740">
    <property type="entry name" value="GrpE"/>
</dbReference>
<dbReference type="EMBL" id="JAGQNY010000001">
    <property type="protein sequence ID" value="MCA9301765.1"/>
    <property type="molecule type" value="Genomic_DNA"/>
</dbReference>
<keyword evidence="3" id="KW-0963">Cytoplasm</keyword>
<comment type="subcellular location">
    <subcellularLocation>
        <location evidence="3">Cytoplasm</location>
    </subcellularLocation>
</comment>
<dbReference type="HAMAP" id="MF_01151">
    <property type="entry name" value="GrpE"/>
    <property type="match status" value="1"/>
</dbReference>
<evidence type="ECO:0000256" key="6">
    <source>
        <dbReference type="SAM" id="Coils"/>
    </source>
</evidence>
<keyword evidence="3 4" id="KW-0346">Stress response</keyword>
<gene>
    <name evidence="3" type="primary">grpE</name>
    <name evidence="7" type="ORF">KDA10_00130</name>
</gene>
<sequence length="153" mass="17734">MTSKKSTTKVVEELQKKIEEYEENWKRALADYKNLQKRVEEERAEIFGYANKNLIQRFIPVLDNLETMAKHFEDQGIKLILKQLIQILEEEGVAEIESDKKTFDPHEMEAVEHVETGGDLDNKVIETTQKGYKMGNKVIRPARVKVGKTKGEK</sequence>
<evidence type="ECO:0000256" key="5">
    <source>
        <dbReference type="RuleBase" id="RU004478"/>
    </source>
</evidence>
<accession>A0A955DZQ3</accession>
<evidence type="ECO:0000256" key="4">
    <source>
        <dbReference type="RuleBase" id="RU000639"/>
    </source>
</evidence>
<dbReference type="GO" id="GO:0005737">
    <property type="term" value="C:cytoplasm"/>
    <property type="evidence" value="ECO:0007669"/>
    <property type="project" value="UniProtKB-SubCell"/>
</dbReference>
<keyword evidence="6" id="KW-0175">Coiled coil</keyword>
<dbReference type="GO" id="GO:0006457">
    <property type="term" value="P:protein folding"/>
    <property type="evidence" value="ECO:0007669"/>
    <property type="project" value="InterPro"/>
</dbReference>
<dbReference type="InterPro" id="IPR009012">
    <property type="entry name" value="GrpE_head"/>
</dbReference>
<dbReference type="PANTHER" id="PTHR21237:SF23">
    <property type="entry name" value="GRPE PROTEIN HOMOLOG, MITOCHONDRIAL"/>
    <property type="match status" value="1"/>
</dbReference>
<comment type="subunit">
    <text evidence="3">Homodimer.</text>
</comment>
<proteinExistence type="inferred from homology"/>
<dbReference type="Gene3D" id="2.30.22.10">
    <property type="entry name" value="Head domain of nucleotide exchange factor GrpE"/>
    <property type="match status" value="1"/>
</dbReference>
<comment type="caution">
    <text evidence="7">The sequence shown here is derived from an EMBL/GenBank/DDBJ whole genome shotgun (WGS) entry which is preliminary data.</text>
</comment>
<dbReference type="Proteomes" id="UP000714817">
    <property type="component" value="Unassembled WGS sequence"/>
</dbReference>
<organism evidence="7 8">
    <name type="scientific">candidate division WWE3 bacterium</name>
    <dbReference type="NCBI Taxonomy" id="2053526"/>
    <lineage>
        <taxon>Bacteria</taxon>
        <taxon>Katanobacteria</taxon>
    </lineage>
</organism>
<dbReference type="Gene3D" id="3.90.20.20">
    <property type="match status" value="1"/>
</dbReference>
<reference evidence="7" key="1">
    <citation type="submission" date="2020-04" db="EMBL/GenBank/DDBJ databases">
        <authorList>
            <person name="Zhang T."/>
        </authorList>
    </citation>
    <scope>NUCLEOTIDE SEQUENCE</scope>
    <source>
        <strain evidence="7">HKST-UBA80</strain>
    </source>
</reference>
<feature type="coiled-coil region" evidence="6">
    <location>
        <begin position="4"/>
        <end position="52"/>
    </location>
</feature>
<evidence type="ECO:0000256" key="1">
    <source>
        <dbReference type="ARBA" id="ARBA00009054"/>
    </source>
</evidence>